<protein>
    <submittedName>
        <fullName evidence="2">Uncharacterized protein</fullName>
    </submittedName>
</protein>
<keyword evidence="3" id="KW-1185">Reference proteome</keyword>
<comment type="caution">
    <text evidence="2">The sequence shown here is derived from an EMBL/GenBank/DDBJ whole genome shotgun (WGS) entry which is preliminary data.</text>
</comment>
<name>A0ABN9WIZ7_9DINO</name>
<feature type="compositionally biased region" description="Low complexity" evidence="1">
    <location>
        <begin position="22"/>
        <end position="58"/>
    </location>
</feature>
<sequence>PPPLPVPSGRDGPPRTADELATEPAAASAGQSARAAAVPLPAARRAGAGRGASVPRARLPGRGWPASATLQRAIDLEVDLLVASRAAPQNSPAKSQRAGGGEDPWGSEDEGQGDFPMLELATAGSRASRWSMLAALTM</sequence>
<feature type="region of interest" description="Disordered" evidence="1">
    <location>
        <begin position="85"/>
        <end position="115"/>
    </location>
</feature>
<reference evidence="2" key="1">
    <citation type="submission" date="2023-10" db="EMBL/GenBank/DDBJ databases">
        <authorList>
            <person name="Chen Y."/>
            <person name="Shah S."/>
            <person name="Dougan E. K."/>
            <person name="Thang M."/>
            <person name="Chan C."/>
        </authorList>
    </citation>
    <scope>NUCLEOTIDE SEQUENCE [LARGE SCALE GENOMIC DNA]</scope>
</reference>
<organism evidence="2 3">
    <name type="scientific">Prorocentrum cordatum</name>
    <dbReference type="NCBI Taxonomy" id="2364126"/>
    <lineage>
        <taxon>Eukaryota</taxon>
        <taxon>Sar</taxon>
        <taxon>Alveolata</taxon>
        <taxon>Dinophyceae</taxon>
        <taxon>Prorocentrales</taxon>
        <taxon>Prorocentraceae</taxon>
        <taxon>Prorocentrum</taxon>
    </lineage>
</organism>
<dbReference type="Proteomes" id="UP001189429">
    <property type="component" value="Unassembled WGS sequence"/>
</dbReference>
<evidence type="ECO:0000256" key="1">
    <source>
        <dbReference type="SAM" id="MobiDB-lite"/>
    </source>
</evidence>
<feature type="non-terminal residue" evidence="2">
    <location>
        <position position="1"/>
    </location>
</feature>
<evidence type="ECO:0000313" key="2">
    <source>
        <dbReference type="EMBL" id="CAK0886483.1"/>
    </source>
</evidence>
<evidence type="ECO:0000313" key="3">
    <source>
        <dbReference type="Proteomes" id="UP001189429"/>
    </source>
</evidence>
<accession>A0ABN9WIZ7</accession>
<feature type="region of interest" description="Disordered" evidence="1">
    <location>
        <begin position="1"/>
        <end position="65"/>
    </location>
</feature>
<gene>
    <name evidence="2" type="ORF">PCOR1329_LOCUS67815</name>
</gene>
<dbReference type="EMBL" id="CAUYUJ010018810">
    <property type="protein sequence ID" value="CAK0886483.1"/>
    <property type="molecule type" value="Genomic_DNA"/>
</dbReference>
<proteinExistence type="predicted"/>